<evidence type="ECO:0000313" key="3">
    <source>
        <dbReference type="EnsemblMetazoa" id="CPIJ004243-PA"/>
    </source>
</evidence>
<name>B0WAT9_CULQU</name>
<dbReference type="EMBL" id="DS231875">
    <property type="protein sequence ID" value="EDS41805.1"/>
    <property type="molecule type" value="Genomic_DNA"/>
</dbReference>
<dbReference type="EnsemblMetazoa" id="CPIJ004243-RA">
    <property type="protein sequence ID" value="CPIJ004243-PA"/>
    <property type="gene ID" value="CPIJ004243"/>
</dbReference>
<dbReference type="VEuPathDB" id="VectorBase:CQUJHB014100"/>
<accession>B0WAT9</accession>
<dbReference type="eggNOG" id="ENOG502TKVY">
    <property type="taxonomic scope" value="Eukaryota"/>
</dbReference>
<proteinExistence type="predicted"/>
<dbReference type="InParanoid" id="B0WAT9"/>
<evidence type="ECO:0000256" key="1">
    <source>
        <dbReference type="SAM" id="MobiDB-lite"/>
    </source>
</evidence>
<evidence type="ECO:0000313" key="2">
    <source>
        <dbReference type="EMBL" id="EDS41805.1"/>
    </source>
</evidence>
<dbReference type="Proteomes" id="UP000002320">
    <property type="component" value="Unassembled WGS sequence"/>
</dbReference>
<sequence length="324" mass="37243">MADDDIDEYQTLQQVLEANNIYEPRMQIEEMRTLCIALEKVEPEAPEQKTEVVGAAAPPENDTIDIVKKLFENHKNKLKECECLPEVSVVLDEDPLNVDQGWKQQTTVENNVNQSQNRGNGRSLRNRYGLDRRAEERDLFKPPMDIEEMRAVRQAIEQSMQDINLKPREPEFEEWTILDPERHQEQLRNENWQPSNDLNPIFLDDYQFESALSPPKLPVAPESPELKYPPEWSLPSERRKSDVTTLSVPPNVDSDSETEYSPDYPGPCCKVIHAVNVEVHPEPREDREEGDADGSLLKSCKVLMNSLMSPSVPTDAWDAIDEFF</sequence>
<dbReference type="OrthoDB" id="7765304at2759"/>
<dbReference type="AlphaFoldDB" id="B0WAT9"/>
<dbReference type="KEGG" id="cqu:CpipJ_CPIJ004243"/>
<dbReference type="VEuPathDB" id="VectorBase:CPIJ004243"/>
<organism>
    <name type="scientific">Culex quinquefasciatus</name>
    <name type="common">Southern house mosquito</name>
    <name type="synonym">Culex pungens</name>
    <dbReference type="NCBI Taxonomy" id="7176"/>
    <lineage>
        <taxon>Eukaryota</taxon>
        <taxon>Metazoa</taxon>
        <taxon>Ecdysozoa</taxon>
        <taxon>Arthropoda</taxon>
        <taxon>Hexapoda</taxon>
        <taxon>Insecta</taxon>
        <taxon>Pterygota</taxon>
        <taxon>Neoptera</taxon>
        <taxon>Endopterygota</taxon>
        <taxon>Diptera</taxon>
        <taxon>Nematocera</taxon>
        <taxon>Culicoidea</taxon>
        <taxon>Culicidae</taxon>
        <taxon>Culicinae</taxon>
        <taxon>Culicini</taxon>
        <taxon>Culex</taxon>
        <taxon>Culex</taxon>
    </lineage>
</organism>
<dbReference type="HOGENOM" id="CLU_858571_0_0_1"/>
<keyword evidence="4" id="KW-1185">Reference proteome</keyword>
<protein>
    <submittedName>
        <fullName evidence="2 3">Uncharacterized protein</fullName>
    </submittedName>
</protein>
<feature type="region of interest" description="Disordered" evidence="1">
    <location>
        <begin position="213"/>
        <end position="265"/>
    </location>
</feature>
<reference evidence="3" key="2">
    <citation type="submission" date="2020-05" db="UniProtKB">
        <authorList>
            <consortium name="EnsemblMetazoa"/>
        </authorList>
    </citation>
    <scope>IDENTIFICATION</scope>
    <source>
        <strain evidence="3">JHB</strain>
    </source>
</reference>
<evidence type="ECO:0000313" key="4">
    <source>
        <dbReference type="Proteomes" id="UP000002320"/>
    </source>
</evidence>
<reference evidence="2" key="1">
    <citation type="submission" date="2007-03" db="EMBL/GenBank/DDBJ databases">
        <title>Annotation of Culex pipiens quinquefasciatus.</title>
        <authorList>
            <consortium name="The Broad Institute Genome Sequencing Platform"/>
            <person name="Atkinson P.W."/>
            <person name="Hemingway J."/>
            <person name="Christensen B.M."/>
            <person name="Higgs S."/>
            <person name="Kodira C."/>
            <person name="Hannick L."/>
            <person name="Megy K."/>
            <person name="O'Leary S."/>
            <person name="Pearson M."/>
            <person name="Haas B.J."/>
            <person name="Mauceli E."/>
            <person name="Wortman J.R."/>
            <person name="Lee N.H."/>
            <person name="Guigo R."/>
            <person name="Stanke M."/>
            <person name="Alvarado L."/>
            <person name="Amedeo P."/>
            <person name="Antoine C.H."/>
            <person name="Arensburger P."/>
            <person name="Bidwell S.L."/>
            <person name="Crawford M."/>
            <person name="Camaro F."/>
            <person name="Devon K."/>
            <person name="Engels R."/>
            <person name="Hammond M."/>
            <person name="Howarth C."/>
            <person name="Koehrsen M."/>
            <person name="Lawson D."/>
            <person name="Montgomery P."/>
            <person name="Nene V."/>
            <person name="Nusbaum C."/>
            <person name="Puiu D."/>
            <person name="Romero-Severson J."/>
            <person name="Severson D.W."/>
            <person name="Shumway M."/>
            <person name="Sisk P."/>
            <person name="Stolte C."/>
            <person name="Zeng Q."/>
            <person name="Eisenstadt E."/>
            <person name="Fraser-Liggett C."/>
            <person name="Strausberg R."/>
            <person name="Galagan J."/>
            <person name="Birren B."/>
            <person name="Collins F.H."/>
        </authorList>
    </citation>
    <scope>NUCLEOTIDE SEQUENCE [LARGE SCALE GENOMIC DNA]</scope>
    <source>
        <strain evidence="2">JHB</strain>
    </source>
</reference>
<gene>
    <name evidence="3" type="primary">6035689</name>
    <name evidence="2" type="ORF">CpipJ_CPIJ004243</name>
</gene>